<keyword evidence="3" id="KW-1185">Reference proteome</keyword>
<organism evidence="2 3">
    <name type="scientific">Portunus trituberculatus</name>
    <name type="common">Swimming crab</name>
    <name type="synonym">Neptunus trituberculatus</name>
    <dbReference type="NCBI Taxonomy" id="210409"/>
    <lineage>
        <taxon>Eukaryota</taxon>
        <taxon>Metazoa</taxon>
        <taxon>Ecdysozoa</taxon>
        <taxon>Arthropoda</taxon>
        <taxon>Crustacea</taxon>
        <taxon>Multicrustacea</taxon>
        <taxon>Malacostraca</taxon>
        <taxon>Eumalacostraca</taxon>
        <taxon>Eucarida</taxon>
        <taxon>Decapoda</taxon>
        <taxon>Pleocyemata</taxon>
        <taxon>Brachyura</taxon>
        <taxon>Eubrachyura</taxon>
        <taxon>Portunoidea</taxon>
        <taxon>Portunidae</taxon>
        <taxon>Portuninae</taxon>
        <taxon>Portunus</taxon>
    </lineage>
</organism>
<feature type="compositionally biased region" description="Low complexity" evidence="1">
    <location>
        <begin position="15"/>
        <end position="27"/>
    </location>
</feature>
<evidence type="ECO:0000313" key="3">
    <source>
        <dbReference type="Proteomes" id="UP000324222"/>
    </source>
</evidence>
<evidence type="ECO:0000256" key="1">
    <source>
        <dbReference type="SAM" id="MobiDB-lite"/>
    </source>
</evidence>
<evidence type="ECO:0000313" key="2">
    <source>
        <dbReference type="EMBL" id="MPC82340.1"/>
    </source>
</evidence>
<gene>
    <name evidence="2" type="ORF">E2C01_076999</name>
</gene>
<feature type="compositionally biased region" description="Acidic residues" evidence="1">
    <location>
        <begin position="44"/>
        <end position="55"/>
    </location>
</feature>
<comment type="caution">
    <text evidence="2">The sequence shown here is derived from an EMBL/GenBank/DDBJ whole genome shotgun (WGS) entry which is preliminary data.</text>
</comment>
<name>A0A5B7ID75_PORTR</name>
<accession>A0A5B7ID75</accession>
<sequence length="75" mass="8005">MSSEKAQRGGAGVMTSSTPHLPTTHSTGFNLTTLGAYLDKASQEEENEGDEEEEPVHDLDIKTLTECLGGIEKAL</sequence>
<dbReference type="EMBL" id="VSRR010059474">
    <property type="protein sequence ID" value="MPC82340.1"/>
    <property type="molecule type" value="Genomic_DNA"/>
</dbReference>
<feature type="region of interest" description="Disordered" evidence="1">
    <location>
        <begin position="1"/>
        <end position="61"/>
    </location>
</feature>
<reference evidence="2 3" key="1">
    <citation type="submission" date="2019-05" db="EMBL/GenBank/DDBJ databases">
        <title>Another draft genome of Portunus trituberculatus and its Hox gene families provides insights of decapod evolution.</title>
        <authorList>
            <person name="Jeong J.-H."/>
            <person name="Song I."/>
            <person name="Kim S."/>
            <person name="Choi T."/>
            <person name="Kim D."/>
            <person name="Ryu S."/>
            <person name="Kim W."/>
        </authorList>
    </citation>
    <scope>NUCLEOTIDE SEQUENCE [LARGE SCALE GENOMIC DNA]</scope>
    <source>
        <tissue evidence="2">Muscle</tissue>
    </source>
</reference>
<dbReference type="AlphaFoldDB" id="A0A5B7ID75"/>
<protein>
    <submittedName>
        <fullName evidence="2">Uncharacterized protein</fullName>
    </submittedName>
</protein>
<dbReference type="Proteomes" id="UP000324222">
    <property type="component" value="Unassembled WGS sequence"/>
</dbReference>
<proteinExistence type="predicted"/>